<dbReference type="Proteomes" id="UP000284403">
    <property type="component" value="Unassembled WGS sequence"/>
</dbReference>
<evidence type="ECO:0000256" key="1">
    <source>
        <dbReference type="ARBA" id="ARBA00006499"/>
    </source>
</evidence>
<dbReference type="GO" id="GO:0004622">
    <property type="term" value="F:phosphatidylcholine lysophospholipase activity"/>
    <property type="evidence" value="ECO:0007669"/>
    <property type="project" value="UniProtKB-EC"/>
</dbReference>
<dbReference type="SUPFAM" id="SSF53474">
    <property type="entry name" value="alpha/beta-Hydrolases"/>
    <property type="match status" value="1"/>
</dbReference>
<evidence type="ECO:0000313" key="4">
    <source>
        <dbReference type="EMBL" id="RNF20044.1"/>
    </source>
</evidence>
<dbReference type="GO" id="GO:0008474">
    <property type="term" value="F:palmitoyl-(protein) hydrolase activity"/>
    <property type="evidence" value="ECO:0007669"/>
    <property type="project" value="TreeGrafter"/>
</dbReference>
<dbReference type="OrthoDB" id="2418081at2759"/>
<dbReference type="PANTHER" id="PTHR10655:SF17">
    <property type="entry name" value="LYSOPHOSPHOLIPASE-LIKE PROTEIN 1"/>
    <property type="match status" value="1"/>
</dbReference>
<evidence type="ECO:0000259" key="3">
    <source>
        <dbReference type="Pfam" id="PF02230"/>
    </source>
</evidence>
<comment type="caution">
    <text evidence="4">The sequence shown here is derived from an EMBL/GenBank/DDBJ whole genome shotgun (WGS) entry which is preliminary data.</text>
</comment>
<organism evidence="4 5">
    <name type="scientific">Trypanosoma conorhini</name>
    <dbReference type="NCBI Taxonomy" id="83891"/>
    <lineage>
        <taxon>Eukaryota</taxon>
        <taxon>Discoba</taxon>
        <taxon>Euglenozoa</taxon>
        <taxon>Kinetoplastea</taxon>
        <taxon>Metakinetoplastina</taxon>
        <taxon>Trypanosomatida</taxon>
        <taxon>Trypanosomatidae</taxon>
        <taxon>Trypanosoma</taxon>
    </lineage>
</organism>
<reference evidence="4 5" key="1">
    <citation type="journal article" date="2018" name="BMC Genomics">
        <title>Genomic comparison of Trypanosoma conorhini and Trypanosoma rangeli to Trypanosoma cruzi strains of high and low virulence.</title>
        <authorList>
            <person name="Bradwell K.R."/>
            <person name="Koparde V.N."/>
            <person name="Matveyev A.V."/>
            <person name="Serrano M.G."/>
            <person name="Alves J.M."/>
            <person name="Parikh H."/>
            <person name="Huang B."/>
            <person name="Lee V."/>
            <person name="Espinosa-Alvarez O."/>
            <person name="Ortiz P.A."/>
            <person name="Costa-Martins A.G."/>
            <person name="Teixeira M.M."/>
            <person name="Buck G.A."/>
        </authorList>
    </citation>
    <scope>NUCLEOTIDE SEQUENCE [LARGE SCALE GENOMIC DNA]</scope>
    <source>
        <strain evidence="4 5">025E</strain>
    </source>
</reference>
<dbReference type="PANTHER" id="PTHR10655">
    <property type="entry name" value="LYSOPHOSPHOLIPASE-RELATED"/>
    <property type="match status" value="1"/>
</dbReference>
<dbReference type="InterPro" id="IPR003140">
    <property type="entry name" value="PLipase/COase/thioEstase"/>
</dbReference>
<name>A0A422PQN4_9TRYP</name>
<dbReference type="AlphaFoldDB" id="A0A422PQN4"/>
<dbReference type="Gene3D" id="3.40.50.1820">
    <property type="entry name" value="alpha/beta hydrolase"/>
    <property type="match status" value="1"/>
</dbReference>
<feature type="domain" description="Phospholipase/carboxylesterase/thioesterase" evidence="3">
    <location>
        <begin position="64"/>
        <end position="272"/>
    </location>
</feature>
<dbReference type="InterPro" id="IPR029058">
    <property type="entry name" value="AB_hydrolase_fold"/>
</dbReference>
<proteinExistence type="inferred from homology"/>
<dbReference type="GeneID" id="40317545"/>
<keyword evidence="5" id="KW-1185">Reference proteome</keyword>
<dbReference type="Pfam" id="PF02230">
    <property type="entry name" value="Abhydrolase_2"/>
    <property type="match status" value="1"/>
</dbReference>
<dbReference type="EC" id="3.1.1.5" evidence="4"/>
<keyword evidence="2 4" id="KW-0378">Hydrolase</keyword>
<dbReference type="GO" id="GO:0005737">
    <property type="term" value="C:cytoplasm"/>
    <property type="evidence" value="ECO:0007669"/>
    <property type="project" value="TreeGrafter"/>
</dbReference>
<comment type="similarity">
    <text evidence="1">Belongs to the AB hydrolase superfamily. AB hydrolase 2 family.</text>
</comment>
<protein>
    <submittedName>
        <fullName evidence="4">Lysophospholipase</fullName>
        <ecNumber evidence="4">3.1.1.5</ecNumber>
    </submittedName>
</protein>
<evidence type="ECO:0000256" key="2">
    <source>
        <dbReference type="ARBA" id="ARBA00022801"/>
    </source>
</evidence>
<dbReference type="InterPro" id="IPR050565">
    <property type="entry name" value="LYPA1-2/EST-like"/>
</dbReference>
<gene>
    <name evidence="4" type="ORF">Tco025E_03934</name>
</gene>
<dbReference type="RefSeq" id="XP_029229069.1">
    <property type="nucleotide sequence ID" value="XM_029370850.1"/>
</dbReference>
<evidence type="ECO:0000313" key="5">
    <source>
        <dbReference type="Proteomes" id="UP000284403"/>
    </source>
</evidence>
<dbReference type="EMBL" id="MKKU01000189">
    <property type="protein sequence ID" value="RNF20044.1"/>
    <property type="molecule type" value="Genomic_DNA"/>
</dbReference>
<accession>A0A422PQN4</accession>
<sequence length="281" mass="29801">MIGTPIENLTVSQIKEELRRLYGVSDFSDVVELKDLQAKLVSTRNSQFITHGLRYGPLLQVGNRKNPSGVVTLSHGLGDSAQGWESVARELAGSLPHLLFLLPTAPVRPVTINGGMSMNAWYDIKDLGGALEKSRQDEEAVVASADYLTSLAYTATQRHRLPGSRVVYAGFSQGAAVSLAAGITARLAPAGVAVLSGYLAGGNAVMSRLRNKDVPILMCHGSEDDVVPFDAARKSKQALEAAGVAAITLKSYPMAHSAHPDEIQDLAGFLKRVLPASASKA</sequence>